<dbReference type="AlphaFoldDB" id="A0A136IVB1"/>
<dbReference type="OrthoDB" id="5383818at2759"/>
<feature type="region of interest" description="Disordered" evidence="1">
    <location>
        <begin position="206"/>
        <end position="279"/>
    </location>
</feature>
<keyword evidence="2" id="KW-0732">Signal</keyword>
<dbReference type="PROSITE" id="PS50231">
    <property type="entry name" value="RICIN_B_LECTIN"/>
    <property type="match status" value="2"/>
</dbReference>
<protein>
    <recommendedName>
        <fullName evidence="3">Ricin B lectin domain-containing protein</fullName>
    </recommendedName>
</protein>
<dbReference type="InterPro" id="IPR000772">
    <property type="entry name" value="Ricin_B_lectin"/>
</dbReference>
<dbReference type="STRING" id="196109.A0A136IVB1"/>
<feature type="chain" id="PRO_5007293169" description="Ricin B lectin domain-containing protein" evidence="2">
    <location>
        <begin position="18"/>
        <end position="448"/>
    </location>
</feature>
<feature type="domain" description="Ricin B lectin" evidence="3">
    <location>
        <begin position="61"/>
        <end position="206"/>
    </location>
</feature>
<dbReference type="InParanoid" id="A0A136IVB1"/>
<proteinExistence type="predicted"/>
<dbReference type="Proteomes" id="UP000070501">
    <property type="component" value="Unassembled WGS sequence"/>
</dbReference>
<reference evidence="5" key="1">
    <citation type="submission" date="2016-02" db="EMBL/GenBank/DDBJ databases">
        <title>Draft genome sequence of Microdochium bolleyi, a fungal endophyte of beachgrass.</title>
        <authorList>
            <consortium name="DOE Joint Genome Institute"/>
            <person name="David A.S."/>
            <person name="May G."/>
            <person name="Haridas S."/>
            <person name="Lim J."/>
            <person name="Wang M."/>
            <person name="Labutti K."/>
            <person name="Lipzen A."/>
            <person name="Barry K."/>
            <person name="Grigoriev I.V."/>
        </authorList>
    </citation>
    <scope>NUCLEOTIDE SEQUENCE [LARGE SCALE GENOMIC DNA]</scope>
    <source>
        <strain evidence="5">J235TASD1</strain>
    </source>
</reference>
<dbReference type="EMBL" id="KQ964257">
    <property type="protein sequence ID" value="KXJ88793.1"/>
    <property type="molecule type" value="Genomic_DNA"/>
</dbReference>
<evidence type="ECO:0000256" key="2">
    <source>
        <dbReference type="SAM" id="SignalP"/>
    </source>
</evidence>
<evidence type="ECO:0000259" key="3">
    <source>
        <dbReference type="SMART" id="SM00458"/>
    </source>
</evidence>
<keyword evidence="5" id="KW-1185">Reference proteome</keyword>
<dbReference type="Gene3D" id="2.80.10.50">
    <property type="match status" value="2"/>
</dbReference>
<dbReference type="SUPFAM" id="SSF50370">
    <property type="entry name" value="Ricin B-like lectins"/>
    <property type="match status" value="2"/>
</dbReference>
<dbReference type="CDD" id="cd00161">
    <property type="entry name" value="beta-trefoil_Ricin-like"/>
    <property type="match status" value="1"/>
</dbReference>
<feature type="compositionally biased region" description="Low complexity" evidence="1">
    <location>
        <begin position="218"/>
        <end position="254"/>
    </location>
</feature>
<evidence type="ECO:0000256" key="1">
    <source>
        <dbReference type="SAM" id="MobiDB-lite"/>
    </source>
</evidence>
<evidence type="ECO:0000313" key="4">
    <source>
        <dbReference type="EMBL" id="KXJ88793.1"/>
    </source>
</evidence>
<sequence length="448" mass="46853">MHLNILPVLCLFSVAFAGSPHHLHHGRHFAGHLANRAVSALDPKATAQAHPRDTTAVRALTGTQIKTGDGRCLFVDPLSGDFRANLTPIQVGKCDNSQAQKWDLITKGAHNNVANATLLSSSLTNACGNVDTRRQPGDQVNLFSCGGRADGSGQVTESQLFRFKAHPGPHRLRPLNNLGSCLTVQGNRVGIEACVHGNRNQSFVFPGAADANGGNKGTATSTTTAAKTTAAKTTTAKTTAVTPPPAAATSAAPVNGGGKGNDNGTGQKPTPVSRGGNLNPTAVAEAQAFDKTATRFFESVSIQSSDGRCLSVDRTAGDFRENLIPVALVACQASNINQKFDIITKGKHNDGTHGKSALVMSVVTNGCISFDGRREASDRVNIFSCGGRADGSGQTNTGQLIPFDGEKNITFSPLSENKAVCYKGVGGNRLVSATCNEQPSRLFKLLFI</sequence>
<dbReference type="InterPro" id="IPR035992">
    <property type="entry name" value="Ricin_B-like_lectins"/>
</dbReference>
<name>A0A136IVB1_9PEZI</name>
<evidence type="ECO:0000313" key="5">
    <source>
        <dbReference type="Proteomes" id="UP000070501"/>
    </source>
</evidence>
<feature type="signal peptide" evidence="2">
    <location>
        <begin position="1"/>
        <end position="17"/>
    </location>
</feature>
<accession>A0A136IVB1</accession>
<organism evidence="4 5">
    <name type="scientific">Microdochium bolleyi</name>
    <dbReference type="NCBI Taxonomy" id="196109"/>
    <lineage>
        <taxon>Eukaryota</taxon>
        <taxon>Fungi</taxon>
        <taxon>Dikarya</taxon>
        <taxon>Ascomycota</taxon>
        <taxon>Pezizomycotina</taxon>
        <taxon>Sordariomycetes</taxon>
        <taxon>Xylariomycetidae</taxon>
        <taxon>Xylariales</taxon>
        <taxon>Microdochiaceae</taxon>
        <taxon>Microdochium</taxon>
    </lineage>
</organism>
<dbReference type="SMART" id="SM00458">
    <property type="entry name" value="RICIN"/>
    <property type="match status" value="1"/>
</dbReference>
<gene>
    <name evidence="4" type="ORF">Micbo1qcDRAFT_16036</name>
</gene>